<dbReference type="Proteomes" id="UP000000263">
    <property type="component" value="Chromosome"/>
</dbReference>
<gene>
    <name evidence="3" type="ordered locus">Rcas_2395</name>
</gene>
<feature type="domain" description="FHA" evidence="2">
    <location>
        <begin position="421"/>
        <end position="480"/>
    </location>
</feature>
<dbReference type="KEGG" id="rca:Rcas_2395"/>
<organism evidence="3 4">
    <name type="scientific">Roseiflexus castenholzii (strain DSM 13941 / HLO8)</name>
    <dbReference type="NCBI Taxonomy" id="383372"/>
    <lineage>
        <taxon>Bacteria</taxon>
        <taxon>Bacillati</taxon>
        <taxon>Chloroflexota</taxon>
        <taxon>Chloroflexia</taxon>
        <taxon>Chloroflexales</taxon>
        <taxon>Roseiflexineae</taxon>
        <taxon>Roseiflexaceae</taxon>
        <taxon>Roseiflexus</taxon>
    </lineage>
</organism>
<dbReference type="RefSeq" id="WP_012120901.1">
    <property type="nucleotide sequence ID" value="NC_009767.1"/>
</dbReference>
<protein>
    <submittedName>
        <fullName evidence="3">FHA domain containing protein</fullName>
    </submittedName>
</protein>
<evidence type="ECO:0000259" key="2">
    <source>
        <dbReference type="PROSITE" id="PS50006"/>
    </source>
</evidence>
<dbReference type="InterPro" id="IPR008984">
    <property type="entry name" value="SMAD_FHA_dom_sf"/>
</dbReference>
<dbReference type="AlphaFoldDB" id="A7NLS9"/>
<dbReference type="InterPro" id="IPR050923">
    <property type="entry name" value="Cell_Proc_Reg/RNA_Proc"/>
</dbReference>
<dbReference type="Gene3D" id="2.60.200.20">
    <property type="match status" value="1"/>
</dbReference>
<dbReference type="PROSITE" id="PS50006">
    <property type="entry name" value="FHA_DOMAIN"/>
    <property type="match status" value="1"/>
</dbReference>
<proteinExistence type="predicted"/>
<dbReference type="OrthoDB" id="154534at2"/>
<evidence type="ECO:0000313" key="4">
    <source>
        <dbReference type="Proteomes" id="UP000000263"/>
    </source>
</evidence>
<reference evidence="3 4" key="1">
    <citation type="submission" date="2007-08" db="EMBL/GenBank/DDBJ databases">
        <title>Complete sequence of Roseiflexus castenholzii DSM 13941.</title>
        <authorList>
            <consortium name="US DOE Joint Genome Institute"/>
            <person name="Copeland A."/>
            <person name="Lucas S."/>
            <person name="Lapidus A."/>
            <person name="Barry K."/>
            <person name="Glavina del Rio T."/>
            <person name="Dalin E."/>
            <person name="Tice H."/>
            <person name="Pitluck S."/>
            <person name="Thompson L.S."/>
            <person name="Brettin T."/>
            <person name="Bruce D."/>
            <person name="Detter J.C."/>
            <person name="Han C."/>
            <person name="Tapia R."/>
            <person name="Schmutz J."/>
            <person name="Larimer F."/>
            <person name="Land M."/>
            <person name="Hauser L."/>
            <person name="Kyrpides N."/>
            <person name="Mikhailova N."/>
            <person name="Bryant D.A."/>
            <person name="Hanada S."/>
            <person name="Tsukatani Y."/>
            <person name="Richardson P."/>
        </authorList>
    </citation>
    <scope>NUCLEOTIDE SEQUENCE [LARGE SCALE GENOMIC DNA]</scope>
    <source>
        <strain evidence="4">DSM 13941 / HLO8</strain>
    </source>
</reference>
<dbReference type="SUPFAM" id="SSF49879">
    <property type="entry name" value="SMAD/FHA domain"/>
    <property type="match status" value="1"/>
</dbReference>
<keyword evidence="1" id="KW-0175">Coiled coil</keyword>
<dbReference type="SMART" id="SM00240">
    <property type="entry name" value="FHA"/>
    <property type="match status" value="1"/>
</dbReference>
<accession>A7NLS9</accession>
<evidence type="ECO:0000256" key="1">
    <source>
        <dbReference type="SAM" id="Coils"/>
    </source>
</evidence>
<dbReference type="eggNOG" id="COG1716">
    <property type="taxonomic scope" value="Bacteria"/>
</dbReference>
<dbReference type="InterPro" id="IPR025874">
    <property type="entry name" value="DZR"/>
</dbReference>
<dbReference type="Pfam" id="PF00498">
    <property type="entry name" value="FHA"/>
    <property type="match status" value="1"/>
</dbReference>
<evidence type="ECO:0000313" key="3">
    <source>
        <dbReference type="EMBL" id="ABU58477.1"/>
    </source>
</evidence>
<feature type="coiled-coil region" evidence="1">
    <location>
        <begin position="280"/>
        <end position="336"/>
    </location>
</feature>
<dbReference type="HOGENOM" id="CLU_532869_0_0_0"/>
<dbReference type="EMBL" id="CP000804">
    <property type="protein sequence ID" value="ABU58477.1"/>
    <property type="molecule type" value="Genomic_DNA"/>
</dbReference>
<dbReference type="Pfam" id="PF12773">
    <property type="entry name" value="DZR"/>
    <property type="match status" value="1"/>
</dbReference>
<dbReference type="STRING" id="383372.Rcas_2395"/>
<dbReference type="PANTHER" id="PTHR23308">
    <property type="entry name" value="NUCLEAR INHIBITOR OF PROTEIN PHOSPHATASE-1"/>
    <property type="match status" value="1"/>
</dbReference>
<dbReference type="InterPro" id="IPR000253">
    <property type="entry name" value="FHA_dom"/>
</dbReference>
<dbReference type="CDD" id="cd00060">
    <property type="entry name" value="FHA"/>
    <property type="match status" value="1"/>
</dbReference>
<sequence length="505" mass="51339">MITCPTCGALNDPVNRFCEQCGARLEPSGPVPSVAPPAATGQTCPNCGAHVLPGQAFCEECGTALTATPPPLGSGASPAGFDAPTMMAPAPAMPVAGSICPACGHQTMPGDRFCDSCGAALAPASSPSIADVPTAAVPEPLWTAPAPSVAPSAAGEPPMPTLIEAAPPLPAAPAAPVESPAPVVSEAVVVPVESPPPSAPAAPALDAQAEYEAKRQALLDEIARQDQIIAQLEQMQATFGAATPHAITLALDEARNARAKAQKELDALQPPPPPVDPAVVAALNDEIARQQQIIAQLEQMQATFGAATPHAITLALDEARNALAKAREELASLGIAAPAAIAPAPEAPPQIAAEPVVPPAPVVEPVAPPVAHRVEPVAPLPFAAPATPDTAVTVTSPPTGPRLVFDNGQGEIAVPVDKAEITIGREDPISGIHPEIDLTPFGGESGGVSRQHARLIHSGGQWSIVDLGSTNYTRVDGLRIEPGAPHPLKDGARLQFGRLTVTFRM</sequence>
<name>A7NLS9_ROSCS</name>
<keyword evidence="4" id="KW-1185">Reference proteome</keyword>